<dbReference type="GO" id="GO:0005886">
    <property type="term" value="C:plasma membrane"/>
    <property type="evidence" value="ECO:0007669"/>
    <property type="project" value="UniProtKB-SubCell"/>
</dbReference>
<keyword evidence="4" id="KW-0997">Cell inner membrane</keyword>
<dbReference type="OMA" id="PWMMADV"/>
<keyword evidence="5 8" id="KW-0812">Transmembrane</keyword>
<protein>
    <submittedName>
        <fullName evidence="9">Inner membrane protein yebS</fullName>
    </submittedName>
</protein>
<gene>
    <name evidence="9" type="primary">yebS_2</name>
    <name evidence="9" type="ORF">NCTC11801_03162</name>
</gene>
<keyword evidence="3" id="KW-1003">Cell membrane</keyword>
<feature type="transmembrane region" description="Helical" evidence="8">
    <location>
        <begin position="376"/>
        <end position="397"/>
    </location>
</feature>
<keyword evidence="7 8" id="KW-0472">Membrane</keyword>
<organism evidence="9 10">
    <name type="scientific">Providencia rettgeri</name>
    <dbReference type="NCBI Taxonomy" id="587"/>
    <lineage>
        <taxon>Bacteria</taxon>
        <taxon>Pseudomonadati</taxon>
        <taxon>Pseudomonadota</taxon>
        <taxon>Gammaproteobacteria</taxon>
        <taxon>Enterobacterales</taxon>
        <taxon>Morganellaceae</taxon>
        <taxon>Providencia</taxon>
    </lineage>
</organism>
<dbReference type="InterPro" id="IPR051800">
    <property type="entry name" value="PqiA-PqiB_transport"/>
</dbReference>
<feature type="transmembrane region" description="Helical" evidence="8">
    <location>
        <begin position="349"/>
        <end position="370"/>
    </location>
</feature>
<evidence type="ECO:0000256" key="1">
    <source>
        <dbReference type="ARBA" id="ARBA00004429"/>
    </source>
</evidence>
<feature type="transmembrane region" description="Helical" evidence="8">
    <location>
        <begin position="143"/>
        <end position="163"/>
    </location>
</feature>
<evidence type="ECO:0000256" key="6">
    <source>
        <dbReference type="ARBA" id="ARBA00022989"/>
    </source>
</evidence>
<keyword evidence="6 8" id="KW-1133">Transmembrane helix</keyword>
<dbReference type="NCBIfam" id="NF011683">
    <property type="entry name" value="PRK15103.1"/>
    <property type="match status" value="1"/>
</dbReference>
<evidence type="ECO:0000256" key="5">
    <source>
        <dbReference type="ARBA" id="ARBA00022692"/>
    </source>
</evidence>
<proteinExistence type="inferred from homology"/>
<dbReference type="OrthoDB" id="9800207at2"/>
<dbReference type="NCBIfam" id="TIGR00155">
    <property type="entry name" value="pqiA_fam"/>
    <property type="match status" value="1"/>
</dbReference>
<comment type="similarity">
    <text evidence="2">Belongs to the PqiA family.</text>
</comment>
<comment type="subcellular location">
    <subcellularLocation>
        <location evidence="1">Cell inner membrane</location>
        <topology evidence="1">Multi-pass membrane protein</topology>
    </subcellularLocation>
</comment>
<dbReference type="PANTHER" id="PTHR30462">
    <property type="entry name" value="INTERMEMBRANE TRANSPORT PROTEIN PQIB-RELATED"/>
    <property type="match status" value="1"/>
</dbReference>
<feature type="transmembrane region" description="Helical" evidence="8">
    <location>
        <begin position="98"/>
        <end position="122"/>
    </location>
</feature>
<evidence type="ECO:0000256" key="4">
    <source>
        <dbReference type="ARBA" id="ARBA00022519"/>
    </source>
</evidence>
<evidence type="ECO:0000256" key="3">
    <source>
        <dbReference type="ARBA" id="ARBA00022475"/>
    </source>
</evidence>
<dbReference type="AlphaFoldDB" id="A0A379FU42"/>
<evidence type="ECO:0000313" key="9">
    <source>
        <dbReference type="EMBL" id="SUC32186.1"/>
    </source>
</evidence>
<evidence type="ECO:0000256" key="8">
    <source>
        <dbReference type="SAM" id="Phobius"/>
    </source>
</evidence>
<dbReference type="InterPro" id="IPR005219">
    <property type="entry name" value="PqiA-like_proteobact"/>
</dbReference>
<name>A0A379FU42_PRORE</name>
<sequence length="424" mass="47614">MCNHESHEHVLCPQCDMLVAVPELEQGSKATCPRCETTLVSKWRYPYKQPAAYAFSALIMLFVACLFPFVKMGAAGIENEISLFQIIEIIATTRYSGLALFFLFFSLIIPAFCMITIILLGLQVHIPKSIKVVITRILFQMKAWCMAEIFLAGVLVSFVKLIAYGDIGIGLSFLPYCAYCMLQVRAFQCLDRHWLWNRIEAAPKLDRRLIVGQTGIKQDVRLCLVCTAILPAEQSKCPRCHSHGSVRKNQSLQWTLALLVTSIMLYIPANVLPMMTTNTLGTALNSTIIDGVILLWEDGSYPVAMVIFVASIMVPTLKMIGIAWLCLDSKGYGNRDPHRMHFIYELVEYVGRWSMIDVFVITILASLVQMGQLMNIVPAMGIIFFGVVVILTMFAAMTFDPRLTWDRCERKNAVNTVEQEGVIG</sequence>
<dbReference type="Proteomes" id="UP000254208">
    <property type="component" value="Unassembled WGS sequence"/>
</dbReference>
<feature type="transmembrane region" description="Helical" evidence="8">
    <location>
        <begin position="51"/>
        <end position="70"/>
    </location>
</feature>
<dbReference type="Pfam" id="PF04403">
    <property type="entry name" value="PqiA"/>
    <property type="match status" value="2"/>
</dbReference>
<evidence type="ECO:0000313" key="10">
    <source>
        <dbReference type="Proteomes" id="UP000254208"/>
    </source>
</evidence>
<dbReference type="InterPro" id="IPR007498">
    <property type="entry name" value="PqiA-like"/>
</dbReference>
<dbReference type="PANTHER" id="PTHR30462:SF3">
    <property type="entry name" value="INTERMEMBRANE TRANSPORT PROTEIN PQIA"/>
    <property type="match status" value="1"/>
</dbReference>
<accession>A0A379FU42</accession>
<dbReference type="RefSeq" id="WP_004909631.1">
    <property type="nucleotide sequence ID" value="NZ_ABEXOC020000006.1"/>
</dbReference>
<feature type="transmembrane region" description="Helical" evidence="8">
    <location>
        <begin position="303"/>
        <end position="328"/>
    </location>
</feature>
<evidence type="ECO:0000256" key="2">
    <source>
        <dbReference type="ARBA" id="ARBA00007555"/>
    </source>
</evidence>
<dbReference type="EMBL" id="UGTZ01000001">
    <property type="protein sequence ID" value="SUC32186.1"/>
    <property type="molecule type" value="Genomic_DNA"/>
</dbReference>
<reference evidence="9 10" key="1">
    <citation type="submission" date="2018-06" db="EMBL/GenBank/DDBJ databases">
        <authorList>
            <consortium name="Pathogen Informatics"/>
            <person name="Doyle S."/>
        </authorList>
    </citation>
    <scope>NUCLEOTIDE SEQUENCE [LARGE SCALE GENOMIC DNA]</scope>
    <source>
        <strain evidence="9 10">NCTC11801</strain>
    </source>
</reference>
<evidence type="ECO:0000256" key="7">
    <source>
        <dbReference type="ARBA" id="ARBA00023136"/>
    </source>
</evidence>
<feature type="transmembrane region" description="Helical" evidence="8">
    <location>
        <begin position="251"/>
        <end position="269"/>
    </location>
</feature>